<dbReference type="AlphaFoldDB" id="A0A1Y2BFA4"/>
<keyword evidence="3" id="KW-0256">Endoplasmic reticulum</keyword>
<dbReference type="EMBL" id="MCFC01000006">
    <property type="protein sequence ID" value="ORY33492.1"/>
    <property type="molecule type" value="Genomic_DNA"/>
</dbReference>
<comment type="caution">
    <text evidence="7">The sequence shown here is derived from an EMBL/GenBank/DDBJ whole genome shotgun (WGS) entry which is preliminary data.</text>
</comment>
<evidence type="ECO:0000256" key="5">
    <source>
        <dbReference type="ARBA" id="ARBA00023136"/>
    </source>
</evidence>
<dbReference type="InterPro" id="IPR021013">
    <property type="entry name" value="ATPase_Vma12"/>
</dbReference>
<dbReference type="PANTHER" id="PTHR31394">
    <property type="entry name" value="TRANSMEMBRANE PROTEIN 199"/>
    <property type="match status" value="1"/>
</dbReference>
<evidence type="ECO:0000256" key="6">
    <source>
        <dbReference type="SAM" id="Phobius"/>
    </source>
</evidence>
<accession>A0A1Y2BFA4</accession>
<evidence type="ECO:0000256" key="2">
    <source>
        <dbReference type="ARBA" id="ARBA00022692"/>
    </source>
</evidence>
<dbReference type="STRING" id="71784.A0A1Y2BFA4"/>
<dbReference type="InParanoid" id="A0A1Y2BFA4"/>
<organism evidence="7 8">
    <name type="scientific">Naematelia encephala</name>
    <dbReference type="NCBI Taxonomy" id="71784"/>
    <lineage>
        <taxon>Eukaryota</taxon>
        <taxon>Fungi</taxon>
        <taxon>Dikarya</taxon>
        <taxon>Basidiomycota</taxon>
        <taxon>Agaricomycotina</taxon>
        <taxon>Tremellomycetes</taxon>
        <taxon>Tremellales</taxon>
        <taxon>Naemateliaceae</taxon>
        <taxon>Naematelia</taxon>
    </lineage>
</organism>
<evidence type="ECO:0000256" key="3">
    <source>
        <dbReference type="ARBA" id="ARBA00022824"/>
    </source>
</evidence>
<keyword evidence="2 6" id="KW-0812">Transmembrane</keyword>
<keyword evidence="5 6" id="KW-0472">Membrane</keyword>
<dbReference type="GO" id="GO:0005789">
    <property type="term" value="C:endoplasmic reticulum membrane"/>
    <property type="evidence" value="ECO:0007669"/>
    <property type="project" value="UniProtKB-SubCell"/>
</dbReference>
<evidence type="ECO:0008006" key="9">
    <source>
        <dbReference type="Google" id="ProtNLM"/>
    </source>
</evidence>
<keyword evidence="8" id="KW-1185">Reference proteome</keyword>
<dbReference type="Pfam" id="PF11712">
    <property type="entry name" value="Vma12"/>
    <property type="match status" value="1"/>
</dbReference>
<dbReference type="GO" id="GO:0070072">
    <property type="term" value="P:vacuolar proton-transporting V-type ATPase complex assembly"/>
    <property type="evidence" value="ECO:0007669"/>
    <property type="project" value="InterPro"/>
</dbReference>
<protein>
    <recommendedName>
        <fullName evidence="9">Endoplasmic reticulum-based factor for assembly of V-ATPase-domain-containing protein</fullName>
    </recommendedName>
</protein>
<evidence type="ECO:0000313" key="8">
    <source>
        <dbReference type="Proteomes" id="UP000193986"/>
    </source>
</evidence>
<sequence length="239" mass="26310">MTTIRVTLPPHLRERIRAVLEHVQLPHELQGLNAALNQVRVEPEETTIDEEVLTRLARWAETVEGKVTLKRSGLDPAEYGFIALFAGTQVYLPAKQVELLQDKPNSFLPGYLAPKAPTFGQEYRETARQLSTALNILFSIVGSAAAVYVASVTGAGYSRETAVVLAILAGVVVGIADGVLVWIVSDRANKARQEMDHLRLEASKGSGAVEEQERDEKVIQPQVKGEVRLRRRALPGKER</sequence>
<dbReference type="OrthoDB" id="3193718at2759"/>
<evidence type="ECO:0000256" key="1">
    <source>
        <dbReference type="ARBA" id="ARBA00004477"/>
    </source>
</evidence>
<evidence type="ECO:0000256" key="4">
    <source>
        <dbReference type="ARBA" id="ARBA00022989"/>
    </source>
</evidence>
<keyword evidence="4 6" id="KW-1133">Transmembrane helix</keyword>
<dbReference type="PANTHER" id="PTHR31394:SF1">
    <property type="entry name" value="TRANSMEMBRANE PROTEIN 199"/>
    <property type="match status" value="1"/>
</dbReference>
<feature type="transmembrane region" description="Helical" evidence="6">
    <location>
        <begin position="133"/>
        <end position="157"/>
    </location>
</feature>
<comment type="subcellular location">
    <subcellularLocation>
        <location evidence="1">Endoplasmic reticulum membrane</location>
        <topology evidence="1">Multi-pass membrane protein</topology>
    </subcellularLocation>
</comment>
<proteinExistence type="predicted"/>
<gene>
    <name evidence="7" type="ORF">BCR39DRAFT_520390</name>
</gene>
<reference evidence="7 8" key="1">
    <citation type="submission" date="2016-07" db="EMBL/GenBank/DDBJ databases">
        <title>Pervasive Adenine N6-methylation of Active Genes in Fungi.</title>
        <authorList>
            <consortium name="DOE Joint Genome Institute"/>
            <person name="Mondo S.J."/>
            <person name="Dannebaum R.O."/>
            <person name="Kuo R.C."/>
            <person name="Labutti K."/>
            <person name="Haridas S."/>
            <person name="Kuo A."/>
            <person name="Salamov A."/>
            <person name="Ahrendt S.R."/>
            <person name="Lipzen A."/>
            <person name="Sullivan W."/>
            <person name="Andreopoulos W.B."/>
            <person name="Clum A."/>
            <person name="Lindquist E."/>
            <person name="Daum C."/>
            <person name="Ramamoorthy G.K."/>
            <person name="Gryganskyi A."/>
            <person name="Culley D."/>
            <person name="Magnuson J.K."/>
            <person name="James T.Y."/>
            <person name="O'Malley M.A."/>
            <person name="Stajich J.E."/>
            <person name="Spatafora J.W."/>
            <person name="Visel A."/>
            <person name="Grigoriev I.V."/>
        </authorList>
    </citation>
    <scope>NUCLEOTIDE SEQUENCE [LARGE SCALE GENOMIC DNA]</scope>
    <source>
        <strain evidence="7 8">68-887.2</strain>
    </source>
</reference>
<feature type="transmembrane region" description="Helical" evidence="6">
    <location>
        <begin position="163"/>
        <end position="185"/>
    </location>
</feature>
<name>A0A1Y2BFA4_9TREE</name>
<dbReference type="Proteomes" id="UP000193986">
    <property type="component" value="Unassembled WGS sequence"/>
</dbReference>
<evidence type="ECO:0000313" key="7">
    <source>
        <dbReference type="EMBL" id="ORY33492.1"/>
    </source>
</evidence>